<evidence type="ECO:0000256" key="2">
    <source>
        <dbReference type="ARBA" id="ARBA00006661"/>
    </source>
</evidence>
<comment type="subcellular location">
    <subcellularLocation>
        <location evidence="1 9">Nucleus</location>
    </subcellularLocation>
</comment>
<feature type="compositionally biased region" description="Low complexity" evidence="10">
    <location>
        <begin position="736"/>
        <end position="753"/>
    </location>
</feature>
<comment type="PTM">
    <text evidence="9">Phosphorylated in response to DNA damage.</text>
</comment>
<dbReference type="HAMAP" id="MF_03110">
    <property type="entry name" value="Endonuc_su_Slx4"/>
    <property type="match status" value="1"/>
</dbReference>
<dbReference type="GO" id="GO:0006281">
    <property type="term" value="P:DNA repair"/>
    <property type="evidence" value="ECO:0007669"/>
    <property type="project" value="UniProtKB-UniRule"/>
</dbReference>
<dbReference type="GO" id="GO:0033557">
    <property type="term" value="C:Slx1-Slx4 complex"/>
    <property type="evidence" value="ECO:0007669"/>
    <property type="project" value="UniProtKB-UniRule"/>
</dbReference>
<dbReference type="InterPro" id="IPR018574">
    <property type="entry name" value="Structure-sp_endonuc_su_Slx4"/>
</dbReference>
<keyword evidence="6 9" id="KW-0234">DNA repair</keyword>
<reference evidence="11 12" key="1">
    <citation type="submission" date="2017-11" db="EMBL/GenBank/DDBJ databases">
        <authorList>
            <person name="Kracher B."/>
        </authorList>
    </citation>
    <scope>NUCLEOTIDE SEQUENCE [LARGE SCALE GENOMIC DNA]</scope>
    <source>
        <strain evidence="11 12">RACE1</strain>
    </source>
</reference>
<dbReference type="GO" id="GO:0017108">
    <property type="term" value="F:5'-flap endonuclease activity"/>
    <property type="evidence" value="ECO:0007669"/>
    <property type="project" value="InterPro"/>
</dbReference>
<evidence type="ECO:0000256" key="6">
    <source>
        <dbReference type="ARBA" id="ARBA00023204"/>
    </source>
</evidence>
<feature type="compositionally biased region" description="Polar residues" evidence="10">
    <location>
        <begin position="552"/>
        <end position="569"/>
    </location>
</feature>
<name>A0A383V1T0_BLUHO</name>
<dbReference type="CDD" id="cd22999">
    <property type="entry name" value="SAP_SLX4"/>
    <property type="match status" value="1"/>
</dbReference>
<feature type="compositionally biased region" description="Basic and acidic residues" evidence="10">
    <location>
        <begin position="165"/>
        <end position="175"/>
    </location>
</feature>
<dbReference type="VEuPathDB" id="FungiDB:BLGHR1_16752"/>
<dbReference type="GO" id="GO:0006260">
    <property type="term" value="P:DNA replication"/>
    <property type="evidence" value="ECO:0007669"/>
    <property type="project" value="InterPro"/>
</dbReference>
<dbReference type="GO" id="GO:0006310">
    <property type="term" value="P:DNA recombination"/>
    <property type="evidence" value="ECO:0007669"/>
    <property type="project" value="UniProtKB-UniRule"/>
</dbReference>
<sequence>MAPHRSYLVMSSPPRQHKAIDLSSSPLPSLSELVNSISKDAQRGHAVSNTVDPLCRSESMKTPAPESFHMIGDSISGNDWSNIQSICGPDVELKLPLKGLEPDEMNEEVSIYQERSKIITKPIELKVLDEFSSPETKYLKSIQMDESGTEENPLPLENIGSGREQTLRTLKDKSSSSKKTKRPKNPKVSAKTNKRKPKPKIGSNLDAKFPKGKVTKPSTSLASVPKIDRSVPGTEQPVIDTPGFGLMDAVKRRRDWTPPNKPNSSLDTKDSVAKWPSSCESNKSGDKKSRFFDLFGKFAFSGSDSTVDQKPVPKDRVASKRKEIELVKTNNSSTKLSPVKKAARKKKATTITELATSFYAETNPPESLSPKDLPVVKFPSKNIPKLKPSGKLHSKTKLKSKSKNVKAKEPTLLSPESALKEVHKQDFVFGTSSQLAMDDSPTFIRNINEAIQESNNLYDPFNSSPTVTSTLEGVVAKRNLWNAASRDSAGSLLETDIVDLETLSSDMSITSRPSFAENSEKNCFIVSSSAAHSRNAIISLENIDIEEEAPKYSQTSSPRQKLNYPPTSKNKHQINSLCNKIFSLPDSSVHRIDAEQIPNFNSYTNAQLAKEISMYHFKAVKKREQMIDLLENCWRGKQQIKMAVATTKSAIKNTTLSINTDKFQEQPMDCFTEPHESSLNSLIIPATSKFIPIQANTLNQIEKKNDVQLLLDETPTKEHGNSLQFEESGSDLDINPYSSSPKVQPSSSISSLSQLEPTNDDTHLLFSHITSAIKNTKPSDDCSNPTWYEKMLLYDPIVLEDLTIWLNTGALQETNWDGEVELRDVKKWCESKSVCCLSRESLRNGTRCRY</sequence>
<feature type="region of interest" description="Disordered" evidence="10">
    <location>
        <begin position="142"/>
        <end position="288"/>
    </location>
</feature>
<accession>A0A383V1T0</accession>
<feature type="region of interest" description="Disordered" evidence="10">
    <location>
        <begin position="1"/>
        <end position="25"/>
    </location>
</feature>
<feature type="region of interest" description="Disordered" evidence="10">
    <location>
        <begin position="549"/>
        <end position="569"/>
    </location>
</feature>
<gene>
    <name evidence="9" type="primary">SLX4</name>
    <name evidence="11" type="ORF">BLGHR1_16752</name>
</gene>
<evidence type="ECO:0000256" key="5">
    <source>
        <dbReference type="ARBA" id="ARBA00023172"/>
    </source>
</evidence>
<keyword evidence="5 9" id="KW-0233">DNA recombination</keyword>
<evidence type="ECO:0000256" key="9">
    <source>
        <dbReference type="HAMAP-Rule" id="MF_03110"/>
    </source>
</evidence>
<evidence type="ECO:0000256" key="1">
    <source>
        <dbReference type="ARBA" id="ARBA00004123"/>
    </source>
</evidence>
<keyword evidence="3 9" id="KW-0597">Phosphoprotein</keyword>
<comment type="subunit">
    <text evidence="9">Forms a heterodimer with SLX1.</text>
</comment>
<keyword evidence="7 9" id="KW-0539">Nucleus</keyword>
<proteinExistence type="inferred from homology"/>
<evidence type="ECO:0000313" key="11">
    <source>
        <dbReference type="EMBL" id="SZF05949.1"/>
    </source>
</evidence>
<feature type="compositionally biased region" description="Basic residues" evidence="10">
    <location>
        <begin position="388"/>
        <end position="405"/>
    </location>
</feature>
<dbReference type="Pfam" id="PF09494">
    <property type="entry name" value="Slx4"/>
    <property type="match status" value="1"/>
</dbReference>
<dbReference type="EMBL" id="UNSH01000086">
    <property type="protein sequence ID" value="SZF05949.1"/>
    <property type="molecule type" value="Genomic_DNA"/>
</dbReference>
<feature type="region of interest" description="Disordered" evidence="10">
    <location>
        <begin position="718"/>
        <end position="755"/>
    </location>
</feature>
<dbReference type="Proteomes" id="UP000275772">
    <property type="component" value="Unassembled WGS sequence"/>
</dbReference>
<evidence type="ECO:0000256" key="8">
    <source>
        <dbReference type="ARBA" id="ARBA00029496"/>
    </source>
</evidence>
<evidence type="ECO:0000256" key="3">
    <source>
        <dbReference type="ARBA" id="ARBA00022553"/>
    </source>
</evidence>
<comment type="function">
    <text evidence="9">Regulatory subunit of the SLX1-SLX4 structure-specific endonuclease that resolves DNA secondary structures generated during DNA repair and recombination. Has endonuclease activity towards branched DNA substrates, introducing single-strand cuts in duplex DNA close to junctions with ss-DNA.</text>
</comment>
<dbReference type="InterPro" id="IPR027784">
    <property type="entry name" value="Slx4_ascomycetes"/>
</dbReference>
<evidence type="ECO:0000256" key="10">
    <source>
        <dbReference type="SAM" id="MobiDB-lite"/>
    </source>
</evidence>
<evidence type="ECO:0000256" key="4">
    <source>
        <dbReference type="ARBA" id="ARBA00022763"/>
    </source>
</evidence>
<protein>
    <recommendedName>
        <fullName evidence="8 9">Structure-specific endonuclease subunit SLX4</fullName>
    </recommendedName>
</protein>
<comment type="similarity">
    <text evidence="2 9">Belongs to the SLX4 family.</text>
</comment>
<organism evidence="11 12">
    <name type="scientific">Blumeria hordei</name>
    <name type="common">Barley powdery mildew</name>
    <name type="synonym">Blumeria graminis f. sp. hordei</name>
    <dbReference type="NCBI Taxonomy" id="2867405"/>
    <lineage>
        <taxon>Eukaryota</taxon>
        <taxon>Fungi</taxon>
        <taxon>Dikarya</taxon>
        <taxon>Ascomycota</taxon>
        <taxon>Pezizomycotina</taxon>
        <taxon>Leotiomycetes</taxon>
        <taxon>Erysiphales</taxon>
        <taxon>Erysiphaceae</taxon>
        <taxon>Blumeria</taxon>
    </lineage>
</organism>
<feature type="region of interest" description="Disordered" evidence="10">
    <location>
        <begin position="384"/>
        <end position="410"/>
    </location>
</feature>
<keyword evidence="4 9" id="KW-0227">DNA damage</keyword>
<evidence type="ECO:0000256" key="7">
    <source>
        <dbReference type="ARBA" id="ARBA00023242"/>
    </source>
</evidence>
<feature type="compositionally biased region" description="Basic residues" evidence="10">
    <location>
        <begin position="176"/>
        <end position="185"/>
    </location>
</feature>
<evidence type="ECO:0000313" key="12">
    <source>
        <dbReference type="Proteomes" id="UP000275772"/>
    </source>
</evidence>
<dbReference type="AlphaFoldDB" id="A0A383V1T0"/>